<dbReference type="PANTHER" id="PTHR40633:SF1">
    <property type="entry name" value="GPI ANCHORED SERINE-THREONINE RICH PROTEIN (AFU_ORTHOLOGUE AFUA_1G03630)"/>
    <property type="match status" value="1"/>
</dbReference>
<proteinExistence type="predicted"/>
<feature type="domain" description="Yeast cell wall synthesis Kre9/Knh1-like N-terminal" evidence="4">
    <location>
        <begin position="27"/>
        <end position="123"/>
    </location>
</feature>
<name>A0A9P3HEM6_9FUNG</name>
<feature type="chain" id="PRO_5040427424" description="Yeast cell wall synthesis Kre9/Knh1-like N-terminal domain-containing protein" evidence="3">
    <location>
        <begin position="19"/>
        <end position="198"/>
    </location>
</feature>
<sequence>MKFTSLAVLGAFASIASAFVSPTAPIGETIWKPNTQATITWVDDGKIEPFLNTTPVFDVSFMTGSNMKMTKLSTIATNVTGNVTWSLNWIVPNVSPPGQIYFLQFETVDRPTPVYAWSTRFTITDAQGSAPPIPPPSITFSGNGSIIPTPTNIAATGASISNANPTATAAASKSGAVSLTASVLTVASAIGAVVMMAL</sequence>
<reference evidence="5" key="2">
    <citation type="journal article" date="2022" name="Microbiol. Resour. Announc.">
        <title>Whole-Genome Sequence of Entomortierella parvispora E1425, a Mucoromycotan Fungus Associated with Burkholderiaceae-Related Endosymbiotic Bacteria.</title>
        <authorList>
            <person name="Herlambang A."/>
            <person name="Guo Y."/>
            <person name="Takashima Y."/>
            <person name="Narisawa K."/>
            <person name="Ohta H."/>
            <person name="Nishizawa T."/>
        </authorList>
    </citation>
    <scope>NUCLEOTIDE SEQUENCE</scope>
    <source>
        <strain evidence="5">E1425</strain>
    </source>
</reference>
<evidence type="ECO:0000256" key="1">
    <source>
        <dbReference type="ARBA" id="ARBA00022729"/>
    </source>
</evidence>
<evidence type="ECO:0000259" key="4">
    <source>
        <dbReference type="Pfam" id="PF10342"/>
    </source>
</evidence>
<dbReference type="EMBL" id="BQFW01000010">
    <property type="protein sequence ID" value="GJJ74927.1"/>
    <property type="molecule type" value="Genomic_DNA"/>
</dbReference>
<organism evidence="5 6">
    <name type="scientific">Entomortierella parvispora</name>
    <dbReference type="NCBI Taxonomy" id="205924"/>
    <lineage>
        <taxon>Eukaryota</taxon>
        <taxon>Fungi</taxon>
        <taxon>Fungi incertae sedis</taxon>
        <taxon>Mucoromycota</taxon>
        <taxon>Mortierellomycotina</taxon>
        <taxon>Mortierellomycetes</taxon>
        <taxon>Mortierellales</taxon>
        <taxon>Mortierellaceae</taxon>
        <taxon>Entomortierella</taxon>
    </lineage>
</organism>
<gene>
    <name evidence="5" type="ORF">EMPS_07285</name>
</gene>
<protein>
    <recommendedName>
        <fullName evidence="4">Yeast cell wall synthesis Kre9/Knh1-like N-terminal domain-containing protein</fullName>
    </recommendedName>
</protein>
<keyword evidence="6" id="KW-1185">Reference proteome</keyword>
<keyword evidence="2" id="KW-1133">Transmembrane helix</keyword>
<keyword evidence="2" id="KW-0472">Membrane</keyword>
<feature type="transmembrane region" description="Helical" evidence="2">
    <location>
        <begin position="176"/>
        <end position="197"/>
    </location>
</feature>
<reference evidence="5" key="1">
    <citation type="submission" date="2021-11" db="EMBL/GenBank/DDBJ databases">
        <authorList>
            <person name="Herlambang A."/>
            <person name="Guo Y."/>
            <person name="Takashima Y."/>
            <person name="Nishizawa T."/>
        </authorList>
    </citation>
    <scope>NUCLEOTIDE SEQUENCE</scope>
    <source>
        <strain evidence="5">E1425</strain>
    </source>
</reference>
<feature type="signal peptide" evidence="3">
    <location>
        <begin position="1"/>
        <end position="18"/>
    </location>
</feature>
<comment type="caution">
    <text evidence="5">The sequence shown here is derived from an EMBL/GenBank/DDBJ whole genome shotgun (WGS) entry which is preliminary data.</text>
</comment>
<dbReference type="PANTHER" id="PTHR40633">
    <property type="entry name" value="MATRIX PROTEIN, PUTATIVE (AFU_ORTHOLOGUE AFUA_8G05410)-RELATED"/>
    <property type="match status" value="1"/>
</dbReference>
<evidence type="ECO:0000313" key="6">
    <source>
        <dbReference type="Proteomes" id="UP000827284"/>
    </source>
</evidence>
<evidence type="ECO:0000256" key="2">
    <source>
        <dbReference type="SAM" id="Phobius"/>
    </source>
</evidence>
<dbReference type="AlphaFoldDB" id="A0A9P3HEM6"/>
<dbReference type="Pfam" id="PF10342">
    <property type="entry name" value="Kre9_KNH"/>
    <property type="match status" value="1"/>
</dbReference>
<dbReference type="InterPro" id="IPR052982">
    <property type="entry name" value="SRP1/TIP1-like"/>
</dbReference>
<dbReference type="InterPro" id="IPR018466">
    <property type="entry name" value="Kre9/Knh1-like_N"/>
</dbReference>
<accession>A0A9P3HEM6</accession>
<keyword evidence="1 3" id="KW-0732">Signal</keyword>
<keyword evidence="2" id="KW-0812">Transmembrane</keyword>
<evidence type="ECO:0000313" key="5">
    <source>
        <dbReference type="EMBL" id="GJJ74927.1"/>
    </source>
</evidence>
<dbReference type="OrthoDB" id="2432613at2759"/>
<evidence type="ECO:0000256" key="3">
    <source>
        <dbReference type="SAM" id="SignalP"/>
    </source>
</evidence>
<dbReference type="Proteomes" id="UP000827284">
    <property type="component" value="Unassembled WGS sequence"/>
</dbReference>